<sequence length="292" mass="32618">MGLKIYLDGKFVDEEEARVSVFDHGFLYGDGVFEGIRAYHNSVFRLKDHVDRLYDSAKAVNMEIPVDKEQMTEIILESCRQNGLKDAYIRVVVSRGKGDLGLDPRKCSVPTVVCIASSISIYPEEMYEKGLDVITVPTRRNGPEGVNPRIKSLNYLNNIMAKIEANMAGVPEAILLNQEGYVAECTGDNIFMVKNGILKTPAIHLGLLEGVTRNEVIGIARKEGIEVQETTFTRYDLFVADEVFLTGTAAELIPVVKVDDRVIADGKPGPIFHKLLRQFREIVKEPEALIFR</sequence>
<keyword evidence="11 17" id="KW-0100">Branched-chain amino acid biosynthesis</keyword>
<evidence type="ECO:0000256" key="11">
    <source>
        <dbReference type="ARBA" id="ARBA00023304"/>
    </source>
</evidence>
<dbReference type="GO" id="GO:0009097">
    <property type="term" value="P:isoleucine biosynthetic process"/>
    <property type="evidence" value="ECO:0007669"/>
    <property type="project" value="UniProtKB-UniPathway"/>
</dbReference>
<dbReference type="PROSITE" id="PS00770">
    <property type="entry name" value="AA_TRANSFER_CLASS_4"/>
    <property type="match status" value="1"/>
</dbReference>
<evidence type="ECO:0000256" key="9">
    <source>
        <dbReference type="ARBA" id="ARBA00022679"/>
    </source>
</evidence>
<evidence type="ECO:0000256" key="8">
    <source>
        <dbReference type="ARBA" id="ARBA00022605"/>
    </source>
</evidence>
<evidence type="ECO:0000256" key="7">
    <source>
        <dbReference type="ARBA" id="ARBA00022576"/>
    </source>
</evidence>
<dbReference type="EMBL" id="DNZF01000181">
    <property type="protein sequence ID" value="HBK53927.1"/>
    <property type="molecule type" value="Genomic_DNA"/>
</dbReference>
<organism evidence="18 19">
    <name type="scientific">Syntrophomonas wolfei</name>
    <dbReference type="NCBI Taxonomy" id="863"/>
    <lineage>
        <taxon>Bacteria</taxon>
        <taxon>Bacillati</taxon>
        <taxon>Bacillota</taxon>
        <taxon>Clostridia</taxon>
        <taxon>Eubacteriales</taxon>
        <taxon>Syntrophomonadaceae</taxon>
        <taxon>Syntrophomonas</taxon>
    </lineage>
</organism>
<dbReference type="PANTHER" id="PTHR42743">
    <property type="entry name" value="AMINO-ACID AMINOTRANSFERASE"/>
    <property type="match status" value="1"/>
</dbReference>
<evidence type="ECO:0000256" key="13">
    <source>
        <dbReference type="ARBA" id="ARBA00048798"/>
    </source>
</evidence>
<dbReference type="EC" id="2.6.1.42" evidence="17"/>
<evidence type="ECO:0000256" key="1">
    <source>
        <dbReference type="ARBA" id="ARBA00001933"/>
    </source>
</evidence>
<dbReference type="InterPro" id="IPR018300">
    <property type="entry name" value="Aminotrans_IV_CS"/>
</dbReference>
<evidence type="ECO:0000313" key="18">
    <source>
        <dbReference type="EMBL" id="HBK53927.1"/>
    </source>
</evidence>
<evidence type="ECO:0000256" key="2">
    <source>
        <dbReference type="ARBA" id="ARBA00003109"/>
    </source>
</evidence>
<dbReference type="GO" id="GO:0005829">
    <property type="term" value="C:cytosol"/>
    <property type="evidence" value="ECO:0007669"/>
    <property type="project" value="TreeGrafter"/>
</dbReference>
<comment type="caution">
    <text evidence="18">The sequence shown here is derived from an EMBL/GenBank/DDBJ whole genome shotgun (WGS) entry which is preliminary data.</text>
</comment>
<dbReference type="AlphaFoldDB" id="A0A354Z0E1"/>
<dbReference type="GO" id="GO:0009099">
    <property type="term" value="P:L-valine biosynthetic process"/>
    <property type="evidence" value="ECO:0007669"/>
    <property type="project" value="UniProtKB-UniPathway"/>
</dbReference>
<name>A0A354Z0E1_9FIRM</name>
<dbReference type="RefSeq" id="WP_061213526.1">
    <property type="nucleotide sequence ID" value="NZ_DHSN01000077.1"/>
</dbReference>
<dbReference type="InterPro" id="IPR043131">
    <property type="entry name" value="BCAT-like_N"/>
</dbReference>
<gene>
    <name evidence="17" type="primary">ilvE</name>
    <name evidence="18" type="ORF">DDZ44_08335</name>
</gene>
<dbReference type="UniPathway" id="UPA00048">
    <property type="reaction ID" value="UER00073"/>
</dbReference>
<comment type="catalytic activity">
    <reaction evidence="13 17">
        <text>L-isoleucine + 2-oxoglutarate = (S)-3-methyl-2-oxopentanoate + L-glutamate</text>
        <dbReference type="Rhea" id="RHEA:24801"/>
        <dbReference type="ChEBI" id="CHEBI:16810"/>
        <dbReference type="ChEBI" id="CHEBI:29985"/>
        <dbReference type="ChEBI" id="CHEBI:35146"/>
        <dbReference type="ChEBI" id="CHEBI:58045"/>
        <dbReference type="EC" id="2.6.1.42"/>
    </reaction>
</comment>
<comment type="similarity">
    <text evidence="6 15">Belongs to the class-IV pyridoxal-phosphate-dependent aminotransferase family.</text>
</comment>
<dbReference type="Gene3D" id="3.20.10.10">
    <property type="entry name" value="D-amino Acid Aminotransferase, subunit A, domain 2"/>
    <property type="match status" value="1"/>
</dbReference>
<dbReference type="InterPro" id="IPR036038">
    <property type="entry name" value="Aminotransferase-like"/>
</dbReference>
<comment type="function">
    <text evidence="2 17">Acts on leucine, isoleucine and valine.</text>
</comment>
<evidence type="ECO:0000256" key="5">
    <source>
        <dbReference type="ARBA" id="ARBA00005072"/>
    </source>
</evidence>
<dbReference type="InterPro" id="IPR001544">
    <property type="entry name" value="Aminotrans_IV"/>
</dbReference>
<dbReference type="InterPro" id="IPR043132">
    <property type="entry name" value="BCAT-like_C"/>
</dbReference>
<comment type="pathway">
    <text evidence="3 17">Amino-acid biosynthesis; L-isoleucine biosynthesis; L-isoleucine from 2-oxobutanoate: step 4/4.</text>
</comment>
<evidence type="ECO:0000256" key="6">
    <source>
        <dbReference type="ARBA" id="ARBA00009320"/>
    </source>
</evidence>
<accession>A0A354Z0E1</accession>
<comment type="cofactor">
    <cofactor evidence="1 16">
        <name>pyridoxal 5'-phosphate</name>
        <dbReference type="ChEBI" id="CHEBI:597326"/>
    </cofactor>
</comment>
<dbReference type="GO" id="GO:0052656">
    <property type="term" value="F:L-isoleucine-2-oxoglutarate transaminase activity"/>
    <property type="evidence" value="ECO:0007669"/>
    <property type="project" value="RHEA"/>
</dbReference>
<dbReference type="Gene3D" id="3.30.470.10">
    <property type="match status" value="1"/>
</dbReference>
<evidence type="ECO:0000256" key="16">
    <source>
        <dbReference type="RuleBase" id="RU004516"/>
    </source>
</evidence>
<dbReference type="FunFam" id="3.30.470.10:FF:000006">
    <property type="entry name" value="Branched-chain-amino-acid aminotransferase"/>
    <property type="match status" value="1"/>
</dbReference>
<evidence type="ECO:0000256" key="14">
    <source>
        <dbReference type="ARBA" id="ARBA00049229"/>
    </source>
</evidence>
<dbReference type="Pfam" id="PF01063">
    <property type="entry name" value="Aminotran_4"/>
    <property type="match status" value="1"/>
</dbReference>
<evidence type="ECO:0000313" key="19">
    <source>
        <dbReference type="Proteomes" id="UP000263273"/>
    </source>
</evidence>
<dbReference type="GO" id="GO:0052654">
    <property type="term" value="F:L-leucine-2-oxoglutarate transaminase activity"/>
    <property type="evidence" value="ECO:0007669"/>
    <property type="project" value="RHEA"/>
</dbReference>
<protein>
    <recommendedName>
        <fullName evidence="17">Branched-chain-amino-acid aminotransferase</fullName>
        <shortName evidence="17">BCAT</shortName>
        <ecNumber evidence="17">2.6.1.42</ecNumber>
    </recommendedName>
</protein>
<dbReference type="CDD" id="cd01558">
    <property type="entry name" value="D-AAT_like"/>
    <property type="match status" value="1"/>
</dbReference>
<comment type="catalytic activity">
    <reaction evidence="12 17">
        <text>L-valine + 2-oxoglutarate = 3-methyl-2-oxobutanoate + L-glutamate</text>
        <dbReference type="Rhea" id="RHEA:24813"/>
        <dbReference type="ChEBI" id="CHEBI:11851"/>
        <dbReference type="ChEBI" id="CHEBI:16810"/>
        <dbReference type="ChEBI" id="CHEBI:29985"/>
        <dbReference type="ChEBI" id="CHEBI:57762"/>
        <dbReference type="EC" id="2.6.1.42"/>
    </reaction>
</comment>
<comment type="catalytic activity">
    <reaction evidence="14 17">
        <text>L-leucine + 2-oxoglutarate = 4-methyl-2-oxopentanoate + L-glutamate</text>
        <dbReference type="Rhea" id="RHEA:18321"/>
        <dbReference type="ChEBI" id="CHEBI:16810"/>
        <dbReference type="ChEBI" id="CHEBI:17865"/>
        <dbReference type="ChEBI" id="CHEBI:29985"/>
        <dbReference type="ChEBI" id="CHEBI:57427"/>
        <dbReference type="EC" id="2.6.1.42"/>
    </reaction>
</comment>
<keyword evidence="9 17" id="KW-0808">Transferase</keyword>
<evidence type="ECO:0000256" key="10">
    <source>
        <dbReference type="ARBA" id="ARBA00022898"/>
    </source>
</evidence>
<keyword evidence="10 16" id="KW-0663">Pyridoxal phosphate</keyword>
<keyword evidence="7 17" id="KW-0032">Aminotransferase</keyword>
<dbReference type="UniPathway" id="UPA00047">
    <property type="reaction ID" value="UER00058"/>
</dbReference>
<dbReference type="InterPro" id="IPR050571">
    <property type="entry name" value="Class-IV_PLP-Dep_Aminotrnsfr"/>
</dbReference>
<evidence type="ECO:0000256" key="3">
    <source>
        <dbReference type="ARBA" id="ARBA00004824"/>
    </source>
</evidence>
<dbReference type="GO" id="GO:0052655">
    <property type="term" value="F:L-valine-2-oxoglutarate transaminase activity"/>
    <property type="evidence" value="ECO:0007669"/>
    <property type="project" value="RHEA"/>
</dbReference>
<dbReference type="SUPFAM" id="SSF56752">
    <property type="entry name" value="D-aminoacid aminotransferase-like PLP-dependent enzymes"/>
    <property type="match status" value="1"/>
</dbReference>
<comment type="pathway">
    <text evidence="5 17">Amino-acid biosynthesis; L-leucine biosynthesis; L-leucine from 3-methyl-2-oxobutanoate: step 4/4.</text>
</comment>
<evidence type="ECO:0000256" key="15">
    <source>
        <dbReference type="RuleBase" id="RU004106"/>
    </source>
</evidence>
<keyword evidence="8 17" id="KW-0028">Amino-acid biosynthesis</keyword>
<reference evidence="18 19" key="1">
    <citation type="journal article" date="2018" name="Nat. Biotechnol.">
        <title>A standardized bacterial taxonomy based on genome phylogeny substantially revises the tree of life.</title>
        <authorList>
            <person name="Parks D.H."/>
            <person name="Chuvochina M."/>
            <person name="Waite D.W."/>
            <person name="Rinke C."/>
            <person name="Skarshewski A."/>
            <person name="Chaumeil P.A."/>
            <person name="Hugenholtz P."/>
        </authorList>
    </citation>
    <scope>NUCLEOTIDE SEQUENCE [LARGE SCALE GENOMIC DNA]</scope>
    <source>
        <strain evidence="18">UBA10948</strain>
    </source>
</reference>
<dbReference type="NCBIfam" id="NF006185">
    <property type="entry name" value="PRK08320.1"/>
    <property type="match status" value="1"/>
</dbReference>
<dbReference type="GO" id="GO:0009098">
    <property type="term" value="P:L-leucine biosynthetic process"/>
    <property type="evidence" value="ECO:0007669"/>
    <property type="project" value="UniProtKB-UniPathway"/>
</dbReference>
<dbReference type="NCBIfam" id="TIGR01122">
    <property type="entry name" value="ilvE_I"/>
    <property type="match status" value="1"/>
</dbReference>
<dbReference type="PANTHER" id="PTHR42743:SF11">
    <property type="entry name" value="AMINODEOXYCHORISMATE LYASE"/>
    <property type="match status" value="1"/>
</dbReference>
<dbReference type="NCBIfam" id="NF005146">
    <property type="entry name" value="PRK06606.1"/>
    <property type="match status" value="1"/>
</dbReference>
<dbReference type="UniPathway" id="UPA00049">
    <property type="reaction ID" value="UER00062"/>
</dbReference>
<dbReference type="InterPro" id="IPR005785">
    <property type="entry name" value="B_amino_transI"/>
</dbReference>
<dbReference type="FunFam" id="3.20.10.10:FF:000002">
    <property type="entry name" value="D-alanine aminotransferase"/>
    <property type="match status" value="1"/>
</dbReference>
<evidence type="ECO:0000256" key="12">
    <source>
        <dbReference type="ARBA" id="ARBA00048212"/>
    </source>
</evidence>
<dbReference type="Proteomes" id="UP000263273">
    <property type="component" value="Unassembled WGS sequence"/>
</dbReference>
<evidence type="ECO:0000256" key="17">
    <source>
        <dbReference type="RuleBase" id="RU364094"/>
    </source>
</evidence>
<proteinExistence type="inferred from homology"/>
<dbReference type="STRING" id="378794.GCA_001570625_01013"/>
<evidence type="ECO:0000256" key="4">
    <source>
        <dbReference type="ARBA" id="ARBA00004931"/>
    </source>
</evidence>
<comment type="pathway">
    <text evidence="4 17">Amino-acid biosynthesis; L-valine biosynthesis; L-valine from pyruvate: step 4/4.</text>
</comment>